<dbReference type="Pfam" id="PF00069">
    <property type="entry name" value="Pkinase"/>
    <property type="match status" value="1"/>
</dbReference>
<comment type="caution">
    <text evidence="6">The sequence shown here is derived from an EMBL/GenBank/DDBJ whole genome shotgun (WGS) entry which is preliminary data.</text>
</comment>
<dbReference type="GO" id="GO:0051301">
    <property type="term" value="P:cell division"/>
    <property type="evidence" value="ECO:0007669"/>
    <property type="project" value="UniProtKB-KW"/>
</dbReference>
<dbReference type="GO" id="GO:0032968">
    <property type="term" value="P:positive regulation of transcription elongation by RNA polymerase II"/>
    <property type="evidence" value="ECO:0007669"/>
    <property type="project" value="TreeGrafter"/>
</dbReference>
<evidence type="ECO:0000256" key="3">
    <source>
        <dbReference type="PROSITE-ProRule" id="PRU10141"/>
    </source>
</evidence>
<feature type="region of interest" description="Disordered" evidence="4">
    <location>
        <begin position="284"/>
        <end position="361"/>
    </location>
</feature>
<name>A0A9Q0SPQ8_SALPP</name>
<evidence type="ECO:0000256" key="2">
    <source>
        <dbReference type="ARBA" id="ARBA00022840"/>
    </source>
</evidence>
<dbReference type="SMART" id="SM00220">
    <property type="entry name" value="S_TKc"/>
    <property type="match status" value="1"/>
</dbReference>
<evidence type="ECO:0000259" key="5">
    <source>
        <dbReference type="PROSITE" id="PS50011"/>
    </source>
</evidence>
<dbReference type="PANTHER" id="PTHR24056:SF425">
    <property type="entry name" value="PROTEIN KINASE DOMAIN-CONTAINING PROTEIN"/>
    <property type="match status" value="1"/>
</dbReference>
<keyword evidence="2 3" id="KW-0067">ATP-binding</keyword>
<evidence type="ECO:0000256" key="4">
    <source>
        <dbReference type="SAM" id="MobiDB-lite"/>
    </source>
</evidence>
<keyword evidence="6" id="KW-0808">Transferase</keyword>
<dbReference type="PROSITE" id="PS50011">
    <property type="entry name" value="PROTEIN_KINASE_DOM"/>
    <property type="match status" value="1"/>
</dbReference>
<dbReference type="InterPro" id="IPR050108">
    <property type="entry name" value="CDK"/>
</dbReference>
<dbReference type="Proteomes" id="UP001151532">
    <property type="component" value="Chromosome 2"/>
</dbReference>
<feature type="region of interest" description="Disordered" evidence="4">
    <location>
        <begin position="1"/>
        <end position="73"/>
    </location>
</feature>
<feature type="compositionally biased region" description="Low complexity" evidence="4">
    <location>
        <begin position="345"/>
        <end position="354"/>
    </location>
</feature>
<dbReference type="GO" id="GO:0005524">
    <property type="term" value="F:ATP binding"/>
    <property type="evidence" value="ECO:0007669"/>
    <property type="project" value="UniProtKB-UniRule"/>
</dbReference>
<keyword evidence="6" id="KW-0132">Cell division</keyword>
<dbReference type="Gene3D" id="1.10.510.10">
    <property type="entry name" value="Transferase(Phosphotransferase) domain 1"/>
    <property type="match status" value="1"/>
</dbReference>
<dbReference type="InterPro" id="IPR017441">
    <property type="entry name" value="Protein_kinase_ATP_BS"/>
</dbReference>
<gene>
    <name evidence="6" type="ORF">OIU79_015298</name>
</gene>
<feature type="region of interest" description="Disordered" evidence="4">
    <location>
        <begin position="375"/>
        <end position="412"/>
    </location>
</feature>
<reference evidence="6" key="2">
    <citation type="journal article" date="2023" name="Int. J. Mol. Sci.">
        <title>De Novo Assembly and Annotation of 11 Diverse Shrub Willow (Salix) Genomes Reveals Novel Gene Organization in Sex-Linked Regions.</title>
        <authorList>
            <person name="Hyden B."/>
            <person name="Feng K."/>
            <person name="Yates T.B."/>
            <person name="Jawdy S."/>
            <person name="Cereghino C."/>
            <person name="Smart L.B."/>
            <person name="Muchero W."/>
        </authorList>
    </citation>
    <scope>NUCLEOTIDE SEQUENCE</scope>
    <source>
        <tissue evidence="6">Shoot tip</tissue>
    </source>
</reference>
<protein>
    <submittedName>
        <fullName evidence="6">CELL DIVISION PROTEIN KINASE</fullName>
    </submittedName>
</protein>
<feature type="compositionally biased region" description="Basic residues" evidence="4">
    <location>
        <begin position="293"/>
        <end position="304"/>
    </location>
</feature>
<accession>A0A9Q0SPQ8</accession>
<evidence type="ECO:0000313" key="6">
    <source>
        <dbReference type="EMBL" id="KAJ6685202.1"/>
    </source>
</evidence>
<evidence type="ECO:0000256" key="1">
    <source>
        <dbReference type="ARBA" id="ARBA00022741"/>
    </source>
</evidence>
<dbReference type="InterPro" id="IPR011009">
    <property type="entry name" value="Kinase-like_dom_sf"/>
</dbReference>
<dbReference type="SUPFAM" id="SSF56112">
    <property type="entry name" value="Protein kinase-like (PK-like)"/>
    <property type="match status" value="1"/>
</dbReference>
<proteinExistence type="predicted"/>
<feature type="compositionally biased region" description="Basic and acidic residues" evidence="4">
    <location>
        <begin position="305"/>
        <end position="330"/>
    </location>
</feature>
<feature type="binding site" evidence="3">
    <location>
        <position position="145"/>
    </location>
    <ligand>
        <name>ATP</name>
        <dbReference type="ChEBI" id="CHEBI:30616"/>
    </ligand>
</feature>
<keyword evidence="6" id="KW-0418">Kinase</keyword>
<keyword evidence="7" id="KW-1185">Reference proteome</keyword>
<keyword evidence="6" id="KW-0131">Cell cycle</keyword>
<dbReference type="GO" id="GO:0008353">
    <property type="term" value="F:RNA polymerase II CTD heptapeptide repeat kinase activity"/>
    <property type="evidence" value="ECO:0007669"/>
    <property type="project" value="TreeGrafter"/>
</dbReference>
<dbReference type="Gene3D" id="3.30.200.20">
    <property type="entry name" value="Phosphorylase Kinase, domain 1"/>
    <property type="match status" value="1"/>
</dbReference>
<evidence type="ECO:0000313" key="7">
    <source>
        <dbReference type="Proteomes" id="UP001151532"/>
    </source>
</evidence>
<dbReference type="PROSITE" id="PS00107">
    <property type="entry name" value="PROTEIN_KINASE_ATP"/>
    <property type="match status" value="1"/>
</dbReference>
<dbReference type="GO" id="GO:0000307">
    <property type="term" value="C:cyclin-dependent protein kinase holoenzyme complex"/>
    <property type="evidence" value="ECO:0007669"/>
    <property type="project" value="TreeGrafter"/>
</dbReference>
<dbReference type="AlphaFoldDB" id="A0A9Q0SPQ8"/>
<reference evidence="6" key="1">
    <citation type="submission" date="2022-11" db="EMBL/GenBank/DDBJ databases">
        <authorList>
            <person name="Hyden B.L."/>
            <person name="Feng K."/>
            <person name="Yates T."/>
            <person name="Jawdy S."/>
            <person name="Smart L.B."/>
            <person name="Muchero W."/>
        </authorList>
    </citation>
    <scope>NUCLEOTIDE SEQUENCE</scope>
    <source>
        <tissue evidence="6">Shoot tip</tissue>
    </source>
</reference>
<dbReference type="OrthoDB" id="1732493at2759"/>
<keyword evidence="1 3" id="KW-0547">Nucleotide-binding</keyword>
<dbReference type="EMBL" id="JAPFFK010000019">
    <property type="protein sequence ID" value="KAJ6685202.1"/>
    <property type="molecule type" value="Genomic_DNA"/>
</dbReference>
<organism evidence="6 7">
    <name type="scientific">Salix purpurea</name>
    <name type="common">Purple osier willow</name>
    <dbReference type="NCBI Taxonomy" id="77065"/>
    <lineage>
        <taxon>Eukaryota</taxon>
        <taxon>Viridiplantae</taxon>
        <taxon>Streptophyta</taxon>
        <taxon>Embryophyta</taxon>
        <taxon>Tracheophyta</taxon>
        <taxon>Spermatophyta</taxon>
        <taxon>Magnoliopsida</taxon>
        <taxon>eudicotyledons</taxon>
        <taxon>Gunneridae</taxon>
        <taxon>Pentapetalae</taxon>
        <taxon>rosids</taxon>
        <taxon>fabids</taxon>
        <taxon>Malpighiales</taxon>
        <taxon>Salicaceae</taxon>
        <taxon>Saliceae</taxon>
        <taxon>Salix</taxon>
    </lineage>
</organism>
<feature type="domain" description="Protein kinase" evidence="5">
    <location>
        <begin position="1"/>
        <end position="263"/>
    </location>
</feature>
<dbReference type="InterPro" id="IPR000719">
    <property type="entry name" value="Prot_kinase_dom"/>
</dbReference>
<dbReference type="GO" id="GO:0005634">
    <property type="term" value="C:nucleus"/>
    <property type="evidence" value="ECO:0007669"/>
    <property type="project" value="TreeGrafter"/>
</dbReference>
<sequence>MGCAQGKYSVSSSPTPGGLEKLKMESGYVGKGDMAGPRRSTGQRYSGRLPKPEQPTRKYNGARAGNGEERKLSDTGRVRSVEFGGEEVVDGWPKWLTDNVPREVLGGLIPKSAENYDKLAKVGEGTYSNVYKARDKETGKIVALKKVRFDASEPESVKFMAREIVILQKLDHPNVVKLEDYGTGIDLWSAGCLLAEMFAGRPIMPGRTEVEQLHRIFKLCGTPPEDYWKNEFPESALGLLTTLLALDPASRGSASSALQNEFFHTSPLACDLSGLPVIQKDEDELTQADEQRKRRNATMKRRSQTYREQKKKDLAAEEPKEDPAQPKEEPELTSESINVSHEPGSSSSSSSNSSGKNPTHLFEIPSNLLQSRIAASKKKMSPNTQGHANAPKNIKNLPPLPTSRTGSTKYDNDMYRLNRVHRSASTREVIKFDQGKQLEVLYAVDN</sequence>
<dbReference type="PANTHER" id="PTHR24056">
    <property type="entry name" value="CELL DIVISION PROTEIN KINASE"/>
    <property type="match status" value="1"/>
</dbReference>